<evidence type="ECO:0000313" key="5">
    <source>
        <dbReference type="Proteomes" id="UP000605784"/>
    </source>
</evidence>
<dbReference type="GO" id="GO:0016866">
    <property type="term" value="F:intramolecular transferase activity"/>
    <property type="evidence" value="ECO:0007669"/>
    <property type="project" value="InterPro"/>
</dbReference>
<comment type="similarity">
    <text evidence="1">Belongs to the terpene cyclase/mutase family.</text>
</comment>
<keyword evidence="2" id="KW-0677">Repeat</keyword>
<dbReference type="RefSeq" id="WP_189001917.1">
    <property type="nucleotide sequence ID" value="NZ_BMOU01000007.1"/>
</dbReference>
<dbReference type="InterPro" id="IPR032696">
    <property type="entry name" value="SQ_cyclase_C"/>
</dbReference>
<organism evidence="4 5">
    <name type="scientific">Haloarcula pellucida</name>
    <dbReference type="NCBI Taxonomy" id="1427151"/>
    <lineage>
        <taxon>Archaea</taxon>
        <taxon>Methanobacteriati</taxon>
        <taxon>Methanobacteriota</taxon>
        <taxon>Stenosarchaea group</taxon>
        <taxon>Halobacteria</taxon>
        <taxon>Halobacteriales</taxon>
        <taxon>Haloarculaceae</taxon>
        <taxon>Haloarcula</taxon>
    </lineage>
</organism>
<accession>A0A830GQX0</accession>
<evidence type="ECO:0000259" key="3">
    <source>
        <dbReference type="Pfam" id="PF13243"/>
    </source>
</evidence>
<gene>
    <name evidence="4" type="ORF">GCM10009030_38860</name>
</gene>
<evidence type="ECO:0000256" key="2">
    <source>
        <dbReference type="ARBA" id="ARBA00022737"/>
    </source>
</evidence>
<dbReference type="PANTHER" id="PTHR11764">
    <property type="entry name" value="TERPENE CYCLASE/MUTASE FAMILY MEMBER"/>
    <property type="match status" value="1"/>
</dbReference>
<dbReference type="EMBL" id="BMOU01000007">
    <property type="protein sequence ID" value="GGO03324.1"/>
    <property type="molecule type" value="Genomic_DNA"/>
</dbReference>
<dbReference type="PANTHER" id="PTHR11764:SF20">
    <property type="entry name" value="LANOSTEROL SYNTHASE"/>
    <property type="match status" value="1"/>
</dbReference>
<dbReference type="SUPFAM" id="SSF48239">
    <property type="entry name" value="Terpenoid cyclases/Protein prenyltransferases"/>
    <property type="match status" value="2"/>
</dbReference>
<feature type="domain" description="Squalene cyclase C-terminal" evidence="3">
    <location>
        <begin position="283"/>
        <end position="583"/>
    </location>
</feature>
<dbReference type="Proteomes" id="UP000605784">
    <property type="component" value="Unassembled WGS sequence"/>
</dbReference>
<evidence type="ECO:0000313" key="4">
    <source>
        <dbReference type="EMBL" id="GGO03324.1"/>
    </source>
</evidence>
<dbReference type="AlphaFoldDB" id="A0A830GQX0"/>
<name>A0A830GQX0_9EURY</name>
<dbReference type="InterPro" id="IPR018333">
    <property type="entry name" value="Squalene_cyclase"/>
</dbReference>
<dbReference type="GO" id="GO:0016104">
    <property type="term" value="P:triterpenoid biosynthetic process"/>
    <property type="evidence" value="ECO:0007669"/>
    <property type="project" value="InterPro"/>
</dbReference>
<reference evidence="4" key="1">
    <citation type="journal article" date="2014" name="Int. J. Syst. Evol. Microbiol.">
        <title>Complete genome sequence of Corynebacterium casei LMG S-19264T (=DSM 44701T), isolated from a smear-ripened cheese.</title>
        <authorList>
            <consortium name="US DOE Joint Genome Institute (JGI-PGF)"/>
            <person name="Walter F."/>
            <person name="Albersmeier A."/>
            <person name="Kalinowski J."/>
            <person name="Ruckert C."/>
        </authorList>
    </citation>
    <scope>NUCLEOTIDE SEQUENCE</scope>
    <source>
        <strain evidence="4">JCM 17820</strain>
    </source>
</reference>
<comment type="caution">
    <text evidence="4">The sequence shown here is derived from an EMBL/GenBank/DDBJ whole genome shotgun (WGS) entry which is preliminary data.</text>
</comment>
<evidence type="ECO:0000256" key="1">
    <source>
        <dbReference type="ARBA" id="ARBA00009755"/>
    </source>
</evidence>
<proteinExistence type="inferred from homology"/>
<dbReference type="GO" id="GO:0005811">
    <property type="term" value="C:lipid droplet"/>
    <property type="evidence" value="ECO:0007669"/>
    <property type="project" value="InterPro"/>
</dbReference>
<reference evidence="4" key="2">
    <citation type="submission" date="2020-09" db="EMBL/GenBank/DDBJ databases">
        <authorList>
            <person name="Sun Q."/>
            <person name="Ohkuma M."/>
        </authorList>
    </citation>
    <scope>NUCLEOTIDE SEQUENCE</scope>
    <source>
        <strain evidence="4">JCM 17820</strain>
    </source>
</reference>
<keyword evidence="5" id="KW-1185">Reference proteome</keyword>
<dbReference type="Gene3D" id="1.50.10.20">
    <property type="match status" value="1"/>
</dbReference>
<protein>
    <recommendedName>
        <fullName evidence="3">Squalene cyclase C-terminal domain-containing protein</fullName>
    </recommendedName>
</protein>
<dbReference type="InterPro" id="IPR008930">
    <property type="entry name" value="Terpenoid_cyclase/PrenylTrfase"/>
</dbReference>
<dbReference type="Pfam" id="PF13243">
    <property type="entry name" value="SQHop_cyclase_C"/>
    <property type="match status" value="1"/>
</dbReference>
<sequence length="604" mass="65723">MSEIPSDTSAAAVEDAVTAARTALFEASSYRSDHWEADCSLGPDGIGDVRFTIHYALTLTRLRVDAAARDRAVEYALSRRADDGGWGDAAANFGGRLLLDVLPGDYGDERAAVEAEIEREGMRLVPEDPDDLTFPLFRMQRFYALMSDEYAVETLFPNDEHLQIGRILWQTPGIDDGGVDYERHTVHPHAIDALLVTAVLGGAIESQRPDGEDVDTDLPVEVLLDRRLRSGNWKTSPDNVFAVLALSEAGYDPDGPELRPALDWLREQRLTDEGCIVQYRLSVWDTAWALQALFEAGADPETPEVADALDWLEDATSTDEAVLDRDPAQFREHFGSGWGFRPAMYADWDDTAAALTALARGDRPVDDAAVQFLVEAQRSDGAWSGFLTDFDPLPDAIAEVLRQQAGEETYELLFASPACPDVTGHALEALGEYGYTAADAVVADALDYLERSVTDADMWMGVWGDGYTYGTSRVLVGLDAVGETDRDVVADAVDALLAAQNDDGGWGERSNYSLTADVDALDYRVAPSTAEQTAWAVQGLLAAGVDADHSAVRAGVEWLLSAQGEDGRWEPTRVMYNKGAPRYLAPAVTQTAALQALAAYDRAR</sequence>